<dbReference type="InterPro" id="IPR019257">
    <property type="entry name" value="MeTrfase_dom"/>
</dbReference>
<feature type="domain" description="Histidine-specific methyltransferase SAM-dependent" evidence="3">
    <location>
        <begin position="24"/>
        <end position="328"/>
    </location>
</feature>
<evidence type="ECO:0000256" key="2">
    <source>
        <dbReference type="ARBA" id="ARBA00022679"/>
    </source>
</evidence>
<dbReference type="GO" id="GO:0032259">
    <property type="term" value="P:methylation"/>
    <property type="evidence" value="ECO:0007669"/>
    <property type="project" value="UniProtKB-KW"/>
</dbReference>
<keyword evidence="2 4" id="KW-0808">Transferase</keyword>
<dbReference type="AlphaFoldDB" id="A0A378JKC3"/>
<keyword evidence="5" id="KW-1185">Reference proteome</keyword>
<dbReference type="RefSeq" id="WP_115330369.1">
    <property type="nucleotide sequence ID" value="NZ_CAAAHP010000004.1"/>
</dbReference>
<dbReference type="EC" id="2.1.1.44" evidence="4"/>
<evidence type="ECO:0000313" key="5">
    <source>
        <dbReference type="Proteomes" id="UP000254794"/>
    </source>
</evidence>
<evidence type="ECO:0000256" key="1">
    <source>
        <dbReference type="ARBA" id="ARBA00022603"/>
    </source>
</evidence>
<name>A0A378JKC3_9GAMM</name>
<dbReference type="Gene3D" id="3.40.50.150">
    <property type="entry name" value="Vaccinia Virus protein VP39"/>
    <property type="match status" value="1"/>
</dbReference>
<evidence type="ECO:0000259" key="3">
    <source>
        <dbReference type="Pfam" id="PF10017"/>
    </source>
</evidence>
<organism evidence="4 5">
    <name type="scientific">Legionella busanensis</name>
    <dbReference type="NCBI Taxonomy" id="190655"/>
    <lineage>
        <taxon>Bacteria</taxon>
        <taxon>Pseudomonadati</taxon>
        <taxon>Pseudomonadota</taxon>
        <taxon>Gammaproteobacteria</taxon>
        <taxon>Legionellales</taxon>
        <taxon>Legionellaceae</taxon>
        <taxon>Legionella</taxon>
    </lineage>
</organism>
<sequence length="331" mass="38922">MTANLNITTLEQPNLVEKNKTILTDILNGLTSEKKFISSKYFYDEKGSELFNKITRHPDYYLTNCELEILRNHKAEIADLLNQQSFNLIELGPGEGIKGRILIEYFLQNSLDFTYYAIDISNKYLNQIINQYNQDFPDLTLVALNSDYLKGLQWLKKQSYRKNLLLFLGSSIGNFNYDHTQNFLQEIWSYLEDGDYFLIGFDLRKDIDILLRAYNDKDGITRAFNFNLLHRLNQELGANFDATLFYHYAPYNVYSGAMESYLISSQKQTVFIKALDKSIHFSEFEPIHLEFSYKYLLSQIKEFAKKSSFTIVKNFFDSKNYFVDSLWQVHK</sequence>
<dbReference type="PIRSF" id="PIRSF018005">
    <property type="entry name" value="UCP018005"/>
    <property type="match status" value="1"/>
</dbReference>
<proteinExistence type="predicted"/>
<evidence type="ECO:0000313" key="4">
    <source>
        <dbReference type="EMBL" id="STX50669.1"/>
    </source>
</evidence>
<dbReference type="Pfam" id="PF10017">
    <property type="entry name" value="Methyltransf_33"/>
    <property type="match status" value="1"/>
</dbReference>
<reference evidence="4 5" key="1">
    <citation type="submission" date="2018-06" db="EMBL/GenBank/DDBJ databases">
        <authorList>
            <consortium name="Pathogen Informatics"/>
            <person name="Doyle S."/>
        </authorList>
    </citation>
    <scope>NUCLEOTIDE SEQUENCE [LARGE SCALE GENOMIC DNA]</scope>
    <source>
        <strain evidence="4 5">NCTC13316</strain>
    </source>
</reference>
<dbReference type="PANTHER" id="PTHR43397:SF1">
    <property type="entry name" value="ERGOTHIONEINE BIOSYNTHESIS PROTEIN 1"/>
    <property type="match status" value="1"/>
</dbReference>
<dbReference type="NCBIfam" id="TIGR03438">
    <property type="entry name" value="egtD_ergothio"/>
    <property type="match status" value="1"/>
</dbReference>
<dbReference type="InterPro" id="IPR029063">
    <property type="entry name" value="SAM-dependent_MTases_sf"/>
</dbReference>
<protein>
    <submittedName>
        <fullName evidence="4">Histidine-specific methyltransferase EgtD</fullName>
        <ecNumber evidence="4">2.1.1.44</ecNumber>
    </submittedName>
</protein>
<keyword evidence="1 4" id="KW-0489">Methyltransferase</keyword>
<dbReference type="InterPro" id="IPR017804">
    <property type="entry name" value="MeTrfase_EgtD-like"/>
</dbReference>
<dbReference type="InterPro" id="IPR035094">
    <property type="entry name" value="EgtD"/>
</dbReference>
<dbReference type="GO" id="GO:0052706">
    <property type="term" value="F:L-histidine N(alpha)-methyltransferase activity"/>
    <property type="evidence" value="ECO:0007669"/>
    <property type="project" value="UniProtKB-EC"/>
</dbReference>
<accession>A0A378JKC3</accession>
<gene>
    <name evidence="4" type="primary">egtD</name>
    <name evidence="4" type="ORF">NCTC13316_00752</name>
</gene>
<dbReference type="Proteomes" id="UP000254794">
    <property type="component" value="Unassembled WGS sequence"/>
</dbReference>
<dbReference type="OrthoDB" id="5289726at2"/>
<dbReference type="SUPFAM" id="SSF53335">
    <property type="entry name" value="S-adenosyl-L-methionine-dependent methyltransferases"/>
    <property type="match status" value="1"/>
</dbReference>
<dbReference type="InterPro" id="IPR051128">
    <property type="entry name" value="EgtD_Methyltrsf_superfamily"/>
</dbReference>
<dbReference type="EMBL" id="UGOD01000001">
    <property type="protein sequence ID" value="STX50669.1"/>
    <property type="molecule type" value="Genomic_DNA"/>
</dbReference>
<dbReference type="PANTHER" id="PTHR43397">
    <property type="entry name" value="ERGOTHIONEINE BIOSYNTHESIS PROTEIN 1"/>
    <property type="match status" value="1"/>
</dbReference>